<dbReference type="GO" id="GO:0005524">
    <property type="term" value="F:ATP binding"/>
    <property type="evidence" value="ECO:0007669"/>
    <property type="project" value="UniProtKB-KW"/>
</dbReference>
<name>A0A067KAB3_JATCU</name>
<evidence type="ECO:0000256" key="4">
    <source>
        <dbReference type="ARBA" id="ARBA00022679"/>
    </source>
</evidence>
<organism evidence="14 15">
    <name type="scientific">Jatropha curcas</name>
    <name type="common">Barbados nut</name>
    <dbReference type="NCBI Taxonomy" id="180498"/>
    <lineage>
        <taxon>Eukaryota</taxon>
        <taxon>Viridiplantae</taxon>
        <taxon>Streptophyta</taxon>
        <taxon>Embryophyta</taxon>
        <taxon>Tracheophyta</taxon>
        <taxon>Spermatophyta</taxon>
        <taxon>Magnoliopsida</taxon>
        <taxon>eudicotyledons</taxon>
        <taxon>Gunneridae</taxon>
        <taxon>Pentapetalae</taxon>
        <taxon>rosids</taxon>
        <taxon>fabids</taxon>
        <taxon>Malpighiales</taxon>
        <taxon>Euphorbiaceae</taxon>
        <taxon>Crotonoideae</taxon>
        <taxon>Jatropheae</taxon>
        <taxon>Jatropha</taxon>
    </lineage>
</organism>
<dbReference type="PANTHER" id="PTHR47984">
    <property type="entry name" value="OS01G0323000 PROTEIN"/>
    <property type="match status" value="1"/>
</dbReference>
<dbReference type="InterPro" id="IPR052232">
    <property type="entry name" value="RLK_Ser/Thr-Kinase"/>
</dbReference>
<protein>
    <recommendedName>
        <fullName evidence="2">non-specific serine/threonine protein kinase</fullName>
        <ecNumber evidence="2">2.7.11.1</ecNumber>
    </recommendedName>
</protein>
<keyword evidence="5 13" id="KW-0812">Transmembrane</keyword>
<evidence type="ECO:0000256" key="7">
    <source>
        <dbReference type="ARBA" id="ARBA00022777"/>
    </source>
</evidence>
<dbReference type="AlphaFoldDB" id="A0A067KAB3"/>
<keyword evidence="4" id="KW-0808">Transferase</keyword>
<dbReference type="GO" id="GO:0016020">
    <property type="term" value="C:membrane"/>
    <property type="evidence" value="ECO:0007669"/>
    <property type="project" value="UniProtKB-SubCell"/>
</dbReference>
<evidence type="ECO:0000256" key="5">
    <source>
        <dbReference type="ARBA" id="ARBA00022692"/>
    </source>
</evidence>
<dbReference type="OrthoDB" id="1739588at2759"/>
<dbReference type="EMBL" id="KK914593">
    <property type="protein sequence ID" value="KDP31948.1"/>
    <property type="molecule type" value="Genomic_DNA"/>
</dbReference>
<evidence type="ECO:0000256" key="10">
    <source>
        <dbReference type="ARBA" id="ARBA00023136"/>
    </source>
</evidence>
<accession>A0A067KAB3</accession>
<evidence type="ECO:0000256" key="2">
    <source>
        <dbReference type="ARBA" id="ARBA00012513"/>
    </source>
</evidence>
<keyword evidence="9 13" id="KW-1133">Transmembrane helix</keyword>
<comment type="catalytic activity">
    <reaction evidence="12">
        <text>L-seryl-[protein] + ATP = O-phospho-L-seryl-[protein] + ADP + H(+)</text>
        <dbReference type="Rhea" id="RHEA:17989"/>
        <dbReference type="Rhea" id="RHEA-COMP:9863"/>
        <dbReference type="Rhea" id="RHEA-COMP:11604"/>
        <dbReference type="ChEBI" id="CHEBI:15378"/>
        <dbReference type="ChEBI" id="CHEBI:29999"/>
        <dbReference type="ChEBI" id="CHEBI:30616"/>
        <dbReference type="ChEBI" id="CHEBI:83421"/>
        <dbReference type="ChEBI" id="CHEBI:456216"/>
        <dbReference type="EC" id="2.7.11.1"/>
    </reaction>
</comment>
<evidence type="ECO:0000256" key="12">
    <source>
        <dbReference type="ARBA" id="ARBA00048679"/>
    </source>
</evidence>
<comment type="subcellular location">
    <subcellularLocation>
        <location evidence="1">Membrane</location>
        <topology evidence="1">Single-pass membrane protein</topology>
    </subcellularLocation>
</comment>
<dbReference type="EC" id="2.7.11.1" evidence="2"/>
<evidence type="ECO:0000256" key="3">
    <source>
        <dbReference type="ARBA" id="ARBA00022553"/>
    </source>
</evidence>
<keyword evidence="7" id="KW-0418">Kinase</keyword>
<evidence type="ECO:0000256" key="11">
    <source>
        <dbReference type="ARBA" id="ARBA00047899"/>
    </source>
</evidence>
<evidence type="ECO:0000313" key="15">
    <source>
        <dbReference type="Proteomes" id="UP000027138"/>
    </source>
</evidence>
<sequence length="125" mass="13878">MSDQKTGLMSDQLSKPTSIFGLRLWVVLGFCVGAAFVLILFLITLWLASKRSKSIKKSKIPVVSKEIQEIRVESIKPHRGIQNDPFPDPEIAAGNERQALLLMPPEEESPMGYHGIQIDIGKGHL</sequence>
<gene>
    <name evidence="14" type="ORF">JCGZ_12409</name>
</gene>
<dbReference type="STRING" id="180498.A0A067KAB3"/>
<evidence type="ECO:0000256" key="8">
    <source>
        <dbReference type="ARBA" id="ARBA00022840"/>
    </source>
</evidence>
<feature type="transmembrane region" description="Helical" evidence="13">
    <location>
        <begin position="20"/>
        <end position="48"/>
    </location>
</feature>
<dbReference type="PANTHER" id="PTHR47984:SF30">
    <property type="entry name" value="PROTEIN KINASE DOMAIN-CONTAINING PROTEIN"/>
    <property type="match status" value="1"/>
</dbReference>
<keyword evidence="8" id="KW-0067">ATP-binding</keyword>
<evidence type="ECO:0000256" key="13">
    <source>
        <dbReference type="SAM" id="Phobius"/>
    </source>
</evidence>
<comment type="catalytic activity">
    <reaction evidence="11">
        <text>L-threonyl-[protein] + ATP = O-phospho-L-threonyl-[protein] + ADP + H(+)</text>
        <dbReference type="Rhea" id="RHEA:46608"/>
        <dbReference type="Rhea" id="RHEA-COMP:11060"/>
        <dbReference type="Rhea" id="RHEA-COMP:11605"/>
        <dbReference type="ChEBI" id="CHEBI:15378"/>
        <dbReference type="ChEBI" id="CHEBI:30013"/>
        <dbReference type="ChEBI" id="CHEBI:30616"/>
        <dbReference type="ChEBI" id="CHEBI:61977"/>
        <dbReference type="ChEBI" id="CHEBI:456216"/>
        <dbReference type="EC" id="2.7.11.1"/>
    </reaction>
</comment>
<evidence type="ECO:0000256" key="1">
    <source>
        <dbReference type="ARBA" id="ARBA00004167"/>
    </source>
</evidence>
<evidence type="ECO:0000313" key="14">
    <source>
        <dbReference type="EMBL" id="KDP31948.1"/>
    </source>
</evidence>
<reference evidence="14 15" key="1">
    <citation type="journal article" date="2014" name="PLoS ONE">
        <title>Global Analysis of Gene Expression Profiles in Physic Nut (Jatropha curcas L.) Seedlings Exposed to Salt Stress.</title>
        <authorList>
            <person name="Zhang L."/>
            <person name="Zhang C."/>
            <person name="Wu P."/>
            <person name="Chen Y."/>
            <person name="Li M."/>
            <person name="Jiang H."/>
            <person name="Wu G."/>
        </authorList>
    </citation>
    <scope>NUCLEOTIDE SEQUENCE [LARGE SCALE GENOMIC DNA]</scope>
    <source>
        <strain evidence="15">cv. GZQX0401</strain>
        <tissue evidence="14">Young leaves</tissue>
    </source>
</reference>
<dbReference type="GO" id="GO:0004674">
    <property type="term" value="F:protein serine/threonine kinase activity"/>
    <property type="evidence" value="ECO:0007669"/>
    <property type="project" value="UniProtKB-EC"/>
</dbReference>
<evidence type="ECO:0000256" key="6">
    <source>
        <dbReference type="ARBA" id="ARBA00022741"/>
    </source>
</evidence>
<proteinExistence type="predicted"/>
<keyword evidence="6" id="KW-0547">Nucleotide-binding</keyword>
<dbReference type="Proteomes" id="UP000027138">
    <property type="component" value="Unassembled WGS sequence"/>
</dbReference>
<keyword evidence="15" id="KW-1185">Reference proteome</keyword>
<keyword evidence="10 13" id="KW-0472">Membrane</keyword>
<keyword evidence="3" id="KW-0597">Phosphoprotein</keyword>
<evidence type="ECO:0000256" key="9">
    <source>
        <dbReference type="ARBA" id="ARBA00022989"/>
    </source>
</evidence>